<comment type="caution">
    <text evidence="7">The sequence shown here is derived from an EMBL/GenBank/DDBJ whole genome shotgun (WGS) entry which is preliminary data.</text>
</comment>
<evidence type="ECO:0000256" key="4">
    <source>
        <dbReference type="ARBA" id="ARBA00022801"/>
    </source>
</evidence>
<dbReference type="NCBIfam" id="TIGR00250">
    <property type="entry name" value="RNAse_H_YqgF"/>
    <property type="match status" value="1"/>
</dbReference>
<dbReference type="GO" id="GO:0004518">
    <property type="term" value="F:nuclease activity"/>
    <property type="evidence" value="ECO:0007669"/>
    <property type="project" value="UniProtKB-KW"/>
</dbReference>
<comment type="subcellular location">
    <subcellularLocation>
        <location evidence="5">Cytoplasm</location>
    </subcellularLocation>
</comment>
<dbReference type="EC" id="3.1.-.-" evidence="5"/>
<dbReference type="Proteomes" id="UP000033995">
    <property type="component" value="Unassembled WGS sequence"/>
</dbReference>
<reference evidence="7 8" key="1">
    <citation type="journal article" date="2015" name="Nature">
        <title>rRNA introns, odd ribosomes, and small enigmatic genomes across a large radiation of phyla.</title>
        <authorList>
            <person name="Brown C.T."/>
            <person name="Hug L.A."/>
            <person name="Thomas B.C."/>
            <person name="Sharon I."/>
            <person name="Castelle C.J."/>
            <person name="Singh A."/>
            <person name="Wilkins M.J."/>
            <person name="Williams K.H."/>
            <person name="Banfield J.F."/>
        </authorList>
    </citation>
    <scope>NUCLEOTIDE SEQUENCE [LARGE SCALE GENOMIC DNA]</scope>
</reference>
<dbReference type="GO" id="GO:0016788">
    <property type="term" value="F:hydrolase activity, acting on ester bonds"/>
    <property type="evidence" value="ECO:0007669"/>
    <property type="project" value="UniProtKB-UniRule"/>
</dbReference>
<evidence type="ECO:0000256" key="3">
    <source>
        <dbReference type="ARBA" id="ARBA00022722"/>
    </source>
</evidence>
<dbReference type="PANTHER" id="PTHR33317:SF4">
    <property type="entry name" value="POLYNUCLEOTIDYL TRANSFERASE, RIBONUCLEASE H-LIKE SUPERFAMILY PROTEIN"/>
    <property type="match status" value="1"/>
</dbReference>
<evidence type="ECO:0000256" key="2">
    <source>
        <dbReference type="ARBA" id="ARBA00022517"/>
    </source>
</evidence>
<dbReference type="InterPro" id="IPR006641">
    <property type="entry name" value="YqgF/RNaseH-like_dom"/>
</dbReference>
<protein>
    <recommendedName>
        <fullName evidence="5">Putative pre-16S rRNA nuclease</fullName>
        <ecNumber evidence="5">3.1.-.-</ecNumber>
    </recommendedName>
</protein>
<keyword evidence="4 5" id="KW-0378">Hydrolase</keyword>
<organism evidence="7 8">
    <name type="scientific">Candidatus Woesebacteria bacterium GW2011_GWA2_33_28</name>
    <dbReference type="NCBI Taxonomy" id="1618561"/>
    <lineage>
        <taxon>Bacteria</taxon>
        <taxon>Candidatus Woeseibacteriota</taxon>
    </lineage>
</organism>
<comment type="similarity">
    <text evidence="5">Belongs to the YqgF HJR family.</text>
</comment>
<dbReference type="InterPro" id="IPR012337">
    <property type="entry name" value="RNaseH-like_sf"/>
</dbReference>
<dbReference type="PANTHER" id="PTHR33317">
    <property type="entry name" value="POLYNUCLEOTIDYL TRANSFERASE, RIBONUCLEASE H-LIKE SUPERFAMILY PROTEIN"/>
    <property type="match status" value="1"/>
</dbReference>
<sequence>MKYLGIDYGRKKIGLAISEGKLAEPMKVIRYKDIKLLVQQIKQIIQKENIEIIVVGISEGEMAEESKKFAKEIGAEVFDETLTSQDAISLSIQAGTGRKKRKKMEDAYAATIMLQNYLDSR</sequence>
<dbReference type="AlphaFoldDB" id="A0A0G0CWC6"/>
<gene>
    <name evidence="7" type="ORF">UR38_C0003G0082</name>
</gene>
<evidence type="ECO:0000256" key="1">
    <source>
        <dbReference type="ARBA" id="ARBA00022490"/>
    </source>
</evidence>
<evidence type="ECO:0000259" key="6">
    <source>
        <dbReference type="SMART" id="SM00732"/>
    </source>
</evidence>
<dbReference type="SUPFAM" id="SSF53098">
    <property type="entry name" value="Ribonuclease H-like"/>
    <property type="match status" value="1"/>
</dbReference>
<evidence type="ECO:0000256" key="5">
    <source>
        <dbReference type="HAMAP-Rule" id="MF_00651"/>
    </source>
</evidence>
<dbReference type="GO" id="GO:0000967">
    <property type="term" value="P:rRNA 5'-end processing"/>
    <property type="evidence" value="ECO:0007669"/>
    <property type="project" value="UniProtKB-UniRule"/>
</dbReference>
<name>A0A0G0CWC6_9BACT</name>
<proteinExistence type="inferred from homology"/>
<dbReference type="EMBL" id="LBOZ01000003">
    <property type="protein sequence ID" value="KKP47677.1"/>
    <property type="molecule type" value="Genomic_DNA"/>
</dbReference>
<dbReference type="Pfam" id="PF03652">
    <property type="entry name" value="RuvX"/>
    <property type="match status" value="1"/>
</dbReference>
<keyword evidence="3 5" id="KW-0540">Nuclease</keyword>
<accession>A0A0G0CWC6</accession>
<keyword evidence="2 5" id="KW-0690">Ribosome biogenesis</keyword>
<dbReference type="CDD" id="cd16964">
    <property type="entry name" value="YqgF"/>
    <property type="match status" value="1"/>
</dbReference>
<dbReference type="HAMAP" id="MF_00651">
    <property type="entry name" value="Nuclease_YqgF"/>
    <property type="match status" value="1"/>
</dbReference>
<evidence type="ECO:0000313" key="7">
    <source>
        <dbReference type="EMBL" id="KKP47677.1"/>
    </source>
</evidence>
<dbReference type="Gene3D" id="3.30.420.140">
    <property type="entry name" value="YqgF/RNase H-like domain"/>
    <property type="match status" value="1"/>
</dbReference>
<dbReference type="GO" id="GO:0005829">
    <property type="term" value="C:cytosol"/>
    <property type="evidence" value="ECO:0007669"/>
    <property type="project" value="TreeGrafter"/>
</dbReference>
<evidence type="ECO:0000313" key="8">
    <source>
        <dbReference type="Proteomes" id="UP000033995"/>
    </source>
</evidence>
<feature type="domain" description="YqgF/RNase H-like" evidence="6">
    <location>
        <begin position="1"/>
        <end position="87"/>
    </location>
</feature>
<comment type="function">
    <text evidence="5">Could be a nuclease involved in processing of the 5'-end of pre-16S rRNA.</text>
</comment>
<dbReference type="InterPro" id="IPR037027">
    <property type="entry name" value="YqgF/RNaseH-like_dom_sf"/>
</dbReference>
<dbReference type="SMART" id="SM00732">
    <property type="entry name" value="YqgFc"/>
    <property type="match status" value="1"/>
</dbReference>
<keyword evidence="1 5" id="KW-0963">Cytoplasm</keyword>
<dbReference type="InterPro" id="IPR005227">
    <property type="entry name" value="YqgF"/>
</dbReference>